<sequence length="330" mass="38104">MNRVFAIGSLLFVVASGLDMPPLDDHVCLDVGWVAQGNSFVYQGKRKQPLSPARTFYKNDYPYFLAHILRKYETVYLRGTMHPNAQTWWANLMAGSPDDYSGIEILHFTGEMRWSYTDVRSRTSDWHSHYKVGCPFAPGKPFDIRIRALEDSFEIRYNHHLAVNHEYTLPLNMVRYVRMVRDLTLDRAYVGGQKFAIPYRIELPEGRFEIGDSIKLNAVPIENEMRISLMNVNQSATMEFKIQLNGKYASRNTENNGYWGNEERGGGFPFEKNVEFELDIENAQHGLLFSVNGNRFATYMHRVRDPEGEYMTLQITGQIEPTLLAYCKGK</sequence>
<keyword evidence="1 2" id="KW-0430">Lectin</keyword>
<organism evidence="5 6">
    <name type="scientific">Panagrellus redivivus</name>
    <name type="common">Microworm</name>
    <dbReference type="NCBI Taxonomy" id="6233"/>
    <lineage>
        <taxon>Eukaryota</taxon>
        <taxon>Metazoa</taxon>
        <taxon>Ecdysozoa</taxon>
        <taxon>Nematoda</taxon>
        <taxon>Chromadorea</taxon>
        <taxon>Rhabditida</taxon>
        <taxon>Tylenchina</taxon>
        <taxon>Panagrolaimomorpha</taxon>
        <taxon>Panagrolaimoidea</taxon>
        <taxon>Panagrolaimidae</taxon>
        <taxon>Panagrellus</taxon>
    </lineage>
</organism>
<name>A0A7E4VEJ3_PANRE</name>
<dbReference type="SMART" id="SM00908">
    <property type="entry name" value="Gal-bind_lectin"/>
    <property type="match status" value="2"/>
</dbReference>
<evidence type="ECO:0000256" key="2">
    <source>
        <dbReference type="RuleBase" id="RU102079"/>
    </source>
</evidence>
<evidence type="ECO:0000259" key="4">
    <source>
        <dbReference type="PROSITE" id="PS51304"/>
    </source>
</evidence>
<dbReference type="Proteomes" id="UP000492821">
    <property type="component" value="Unassembled WGS sequence"/>
</dbReference>
<evidence type="ECO:0000313" key="5">
    <source>
        <dbReference type="Proteomes" id="UP000492821"/>
    </source>
</evidence>
<feature type="signal peptide" evidence="3">
    <location>
        <begin position="1"/>
        <end position="17"/>
    </location>
</feature>
<dbReference type="Gene3D" id="2.60.120.200">
    <property type="match status" value="2"/>
</dbReference>
<dbReference type="PROSITE" id="PS51304">
    <property type="entry name" value="GALECTIN"/>
    <property type="match status" value="2"/>
</dbReference>
<reference evidence="6" key="2">
    <citation type="submission" date="2020-10" db="UniProtKB">
        <authorList>
            <consortium name="WormBaseParasite"/>
        </authorList>
    </citation>
    <scope>IDENTIFICATION</scope>
</reference>
<keyword evidence="5" id="KW-1185">Reference proteome</keyword>
<accession>A0A7E4VEJ3</accession>
<feature type="chain" id="PRO_5028832762" description="Galectin" evidence="3">
    <location>
        <begin position="18"/>
        <end position="330"/>
    </location>
</feature>
<feature type="domain" description="Galectin" evidence="4">
    <location>
        <begin position="61"/>
        <end position="191"/>
    </location>
</feature>
<evidence type="ECO:0000256" key="3">
    <source>
        <dbReference type="SAM" id="SignalP"/>
    </source>
</evidence>
<dbReference type="PANTHER" id="PTHR11346:SF116">
    <property type="entry name" value="GALECTIN"/>
    <property type="match status" value="1"/>
</dbReference>
<dbReference type="InterPro" id="IPR013320">
    <property type="entry name" value="ConA-like_dom_sf"/>
</dbReference>
<dbReference type="Pfam" id="PF00337">
    <property type="entry name" value="Gal-bind_lectin"/>
    <property type="match status" value="2"/>
</dbReference>
<proteinExistence type="predicted"/>
<dbReference type="SUPFAM" id="SSF49899">
    <property type="entry name" value="Concanavalin A-like lectins/glucanases"/>
    <property type="match status" value="2"/>
</dbReference>
<dbReference type="AlphaFoldDB" id="A0A7E4VEJ3"/>
<dbReference type="PANTHER" id="PTHR11346">
    <property type="entry name" value="GALECTIN"/>
    <property type="match status" value="1"/>
</dbReference>
<dbReference type="InterPro" id="IPR001079">
    <property type="entry name" value="Galectin_CRD"/>
</dbReference>
<reference evidence="5" key="1">
    <citation type="journal article" date="2013" name="Genetics">
        <title>The draft genome and transcriptome of Panagrellus redivivus are shaped by the harsh demands of a free-living lifestyle.</title>
        <authorList>
            <person name="Srinivasan J."/>
            <person name="Dillman A.R."/>
            <person name="Macchietto M.G."/>
            <person name="Heikkinen L."/>
            <person name="Lakso M."/>
            <person name="Fracchia K.M."/>
            <person name="Antoshechkin I."/>
            <person name="Mortazavi A."/>
            <person name="Wong G."/>
            <person name="Sternberg P.W."/>
        </authorList>
    </citation>
    <scope>NUCLEOTIDE SEQUENCE [LARGE SCALE GENOMIC DNA]</scope>
    <source>
        <strain evidence="5">MT8872</strain>
    </source>
</reference>
<dbReference type="InterPro" id="IPR044156">
    <property type="entry name" value="Galectin-like"/>
</dbReference>
<feature type="domain" description="Galectin" evidence="4">
    <location>
        <begin position="200"/>
        <end position="327"/>
    </location>
</feature>
<dbReference type="WBParaSite" id="Pan_g19821.t1">
    <property type="protein sequence ID" value="Pan_g19821.t1"/>
    <property type="gene ID" value="Pan_g19821"/>
</dbReference>
<dbReference type="GO" id="GO:0030246">
    <property type="term" value="F:carbohydrate binding"/>
    <property type="evidence" value="ECO:0007669"/>
    <property type="project" value="UniProtKB-UniRule"/>
</dbReference>
<dbReference type="SMART" id="SM00276">
    <property type="entry name" value="GLECT"/>
    <property type="match status" value="2"/>
</dbReference>
<evidence type="ECO:0000313" key="6">
    <source>
        <dbReference type="WBParaSite" id="Pan_g19821.t1"/>
    </source>
</evidence>
<protein>
    <recommendedName>
        <fullName evidence="2">Galectin</fullName>
    </recommendedName>
</protein>
<evidence type="ECO:0000256" key="1">
    <source>
        <dbReference type="ARBA" id="ARBA00022734"/>
    </source>
</evidence>
<dbReference type="CDD" id="cd00070">
    <property type="entry name" value="GLECT"/>
    <property type="match status" value="1"/>
</dbReference>
<keyword evidence="3" id="KW-0732">Signal</keyword>